<evidence type="ECO:0000256" key="1">
    <source>
        <dbReference type="ARBA" id="ARBA00022723"/>
    </source>
</evidence>
<organism evidence="4 5">
    <name type="scientific">Glutamicibacter arilaitensis</name>
    <dbReference type="NCBI Taxonomy" id="256701"/>
    <lineage>
        <taxon>Bacteria</taxon>
        <taxon>Bacillati</taxon>
        <taxon>Actinomycetota</taxon>
        <taxon>Actinomycetes</taxon>
        <taxon>Micrococcales</taxon>
        <taxon>Micrococcaceae</taxon>
        <taxon>Glutamicibacter</taxon>
    </lineage>
</organism>
<dbReference type="GO" id="GO:0005975">
    <property type="term" value="P:carbohydrate metabolic process"/>
    <property type="evidence" value="ECO:0007669"/>
    <property type="project" value="InterPro"/>
</dbReference>
<keyword evidence="2" id="KW-0378">Hydrolase</keyword>
<sequence length="208" mass="22712">MNKLVALTFDDGPGEYTHRLLDALKAAGAVATFFMIGQNVSAYPEAVRRMVAEGHQLGNHSWDHPDIRTLSETQLAEQLERSSAMIAGTAGIWPEVFRPPYGLHDPHQDALIGYPLVLWDVDTRDWEHHDADQAFRTATDQTRAGSVILMHDIHESSIDLVPRLVAALKSAGYTPVTVNELFTGQLQNSVAYHAAGTDGSGGLFGIEP</sequence>
<accession>A0A2N7S0B6</accession>
<keyword evidence="1" id="KW-0479">Metal-binding</keyword>
<dbReference type="Gene3D" id="3.20.20.370">
    <property type="entry name" value="Glycoside hydrolase/deacetylase"/>
    <property type="match status" value="1"/>
</dbReference>
<dbReference type="Pfam" id="PF01522">
    <property type="entry name" value="Polysacc_deac_1"/>
    <property type="match status" value="1"/>
</dbReference>
<dbReference type="PANTHER" id="PTHR10587">
    <property type="entry name" value="GLYCOSYL TRANSFERASE-RELATED"/>
    <property type="match status" value="1"/>
</dbReference>
<protein>
    <submittedName>
        <fullName evidence="4">Polysaccharide deacetylase</fullName>
    </submittedName>
</protein>
<dbReference type="PROSITE" id="PS51677">
    <property type="entry name" value="NODB"/>
    <property type="match status" value="1"/>
</dbReference>
<dbReference type="GO" id="GO:0046872">
    <property type="term" value="F:metal ion binding"/>
    <property type="evidence" value="ECO:0007669"/>
    <property type="project" value="UniProtKB-KW"/>
</dbReference>
<feature type="domain" description="NodB homology" evidence="3">
    <location>
        <begin position="3"/>
        <end position="176"/>
    </location>
</feature>
<dbReference type="GO" id="GO:0016810">
    <property type="term" value="F:hydrolase activity, acting on carbon-nitrogen (but not peptide) bonds"/>
    <property type="evidence" value="ECO:0007669"/>
    <property type="project" value="InterPro"/>
</dbReference>
<evidence type="ECO:0000256" key="2">
    <source>
        <dbReference type="ARBA" id="ARBA00022801"/>
    </source>
</evidence>
<evidence type="ECO:0000313" key="4">
    <source>
        <dbReference type="EMBL" id="PMQ19582.1"/>
    </source>
</evidence>
<evidence type="ECO:0000313" key="5">
    <source>
        <dbReference type="Proteomes" id="UP000235739"/>
    </source>
</evidence>
<evidence type="ECO:0000259" key="3">
    <source>
        <dbReference type="PROSITE" id="PS51677"/>
    </source>
</evidence>
<dbReference type="EMBL" id="PNQX01000002">
    <property type="protein sequence ID" value="PMQ19582.1"/>
    <property type="molecule type" value="Genomic_DNA"/>
</dbReference>
<dbReference type="InterPro" id="IPR002509">
    <property type="entry name" value="NODB_dom"/>
</dbReference>
<dbReference type="SUPFAM" id="SSF88713">
    <property type="entry name" value="Glycoside hydrolase/deacetylase"/>
    <property type="match status" value="1"/>
</dbReference>
<dbReference type="InterPro" id="IPR011330">
    <property type="entry name" value="Glyco_hydro/deAcase_b/a-brl"/>
</dbReference>
<gene>
    <name evidence="4" type="ORF">CIK84_12985</name>
</gene>
<dbReference type="PANTHER" id="PTHR10587:SF133">
    <property type="entry name" value="CHITIN DEACETYLASE 1-RELATED"/>
    <property type="match status" value="1"/>
</dbReference>
<dbReference type="AlphaFoldDB" id="A0A2N7S0B6"/>
<reference evidence="4 5" key="1">
    <citation type="journal article" date="2017" name="Elife">
        <title>Extensive horizontal gene transfer in cheese-associated bacteria.</title>
        <authorList>
            <person name="Bonham K.S."/>
            <person name="Wolfe B.E."/>
            <person name="Dutton R.J."/>
        </authorList>
    </citation>
    <scope>NUCLEOTIDE SEQUENCE [LARGE SCALE GENOMIC DNA]</scope>
    <source>
        <strain evidence="4 5">JB182</strain>
    </source>
</reference>
<comment type="caution">
    <text evidence="4">The sequence shown here is derived from an EMBL/GenBank/DDBJ whole genome shotgun (WGS) entry which is preliminary data.</text>
</comment>
<dbReference type="Proteomes" id="UP000235739">
    <property type="component" value="Unassembled WGS sequence"/>
</dbReference>
<dbReference type="GeneID" id="303183855"/>
<proteinExistence type="predicted"/>
<name>A0A2N7S0B6_9MICC</name>
<dbReference type="RefSeq" id="WP_049862530.1">
    <property type="nucleotide sequence ID" value="NZ_JABUYH010000103.1"/>
</dbReference>
<dbReference type="InterPro" id="IPR050248">
    <property type="entry name" value="Polysacc_deacetylase_ArnD"/>
</dbReference>
<dbReference type="GO" id="GO:0016020">
    <property type="term" value="C:membrane"/>
    <property type="evidence" value="ECO:0007669"/>
    <property type="project" value="TreeGrafter"/>
</dbReference>